<evidence type="ECO:0000313" key="3">
    <source>
        <dbReference type="Proteomes" id="UP000245708"/>
    </source>
</evidence>
<evidence type="ECO:0000259" key="1">
    <source>
        <dbReference type="Pfam" id="PF01261"/>
    </source>
</evidence>
<comment type="caution">
    <text evidence="2">The sequence shown here is derived from an EMBL/GenBank/DDBJ whole genome shotgun (WGS) entry which is preliminary data.</text>
</comment>
<dbReference type="InterPro" id="IPR050312">
    <property type="entry name" value="IolE/XylAMocC-like"/>
</dbReference>
<dbReference type="Pfam" id="PF01261">
    <property type="entry name" value="AP_endonuc_2"/>
    <property type="match status" value="1"/>
</dbReference>
<feature type="domain" description="Xylose isomerase-like TIM barrel" evidence="1">
    <location>
        <begin position="24"/>
        <end position="255"/>
    </location>
</feature>
<accession>A0A316GGG5</accession>
<proteinExistence type="predicted"/>
<evidence type="ECO:0000313" key="2">
    <source>
        <dbReference type="EMBL" id="PWK59974.1"/>
    </source>
</evidence>
<reference evidence="2 3" key="1">
    <citation type="submission" date="2018-05" db="EMBL/GenBank/DDBJ databases">
        <title>Genomic Encyclopedia of Type Strains, Phase IV (KMG-IV): sequencing the most valuable type-strain genomes for metagenomic binning, comparative biology and taxonomic classification.</title>
        <authorList>
            <person name="Goeker M."/>
        </authorList>
    </citation>
    <scope>NUCLEOTIDE SEQUENCE [LARGE SCALE GENOMIC DNA]</scope>
    <source>
        <strain evidence="2 3">DSM 16097</strain>
    </source>
</reference>
<name>A0A316GGG5_9RHOB</name>
<dbReference type="PANTHER" id="PTHR12110:SF41">
    <property type="entry name" value="INOSOSE DEHYDRATASE"/>
    <property type="match status" value="1"/>
</dbReference>
<dbReference type="SUPFAM" id="SSF51658">
    <property type="entry name" value="Xylose isomerase-like"/>
    <property type="match status" value="1"/>
</dbReference>
<sequence length="289" mass="30608">MKGFGVHTSMWTMRWDAEGAARAIAAAKASGMDFLEIALLDPSSTDAALGRRLLEQAGLPAVCSLGLPQAVWASHNPDGAIAFLTLALDRCAGLGALALTGVTYGGIGERSGLPPTTAELDNVARVIDAAARIARGHGLAFGIEPVNRYETHLINTAAQGVAMIERVGADNLFLHLDTYHMNIEEKGAANGIIAGRDHLRYIHLSESDRGTPGEGTCDWDEIFGALAAIGFEGGLAMESFVNMPPEIAHGLSVWRPVADSAEEVIGRGLPFLRNKARQYGLIERERGAA</sequence>
<organism evidence="2 3">
    <name type="scientific">Roseicyclus mahoneyensis</name>
    <dbReference type="NCBI Taxonomy" id="164332"/>
    <lineage>
        <taxon>Bacteria</taxon>
        <taxon>Pseudomonadati</taxon>
        <taxon>Pseudomonadota</taxon>
        <taxon>Alphaproteobacteria</taxon>
        <taxon>Rhodobacterales</taxon>
        <taxon>Roseobacteraceae</taxon>
        <taxon>Roseicyclus</taxon>
    </lineage>
</organism>
<dbReference type="Gene3D" id="3.20.20.150">
    <property type="entry name" value="Divalent-metal-dependent TIM barrel enzymes"/>
    <property type="match status" value="1"/>
</dbReference>
<protein>
    <submittedName>
        <fullName evidence="2">D-psicose/D-tagatose/L-ribulose 3-epimerase</fullName>
    </submittedName>
</protein>
<dbReference type="EMBL" id="QGGW01000006">
    <property type="protein sequence ID" value="PWK59974.1"/>
    <property type="molecule type" value="Genomic_DNA"/>
</dbReference>
<dbReference type="InterPro" id="IPR036237">
    <property type="entry name" value="Xyl_isomerase-like_sf"/>
</dbReference>
<dbReference type="PANTHER" id="PTHR12110">
    <property type="entry name" value="HYDROXYPYRUVATE ISOMERASE"/>
    <property type="match status" value="1"/>
</dbReference>
<dbReference type="InterPro" id="IPR013022">
    <property type="entry name" value="Xyl_isomerase-like_TIM-brl"/>
</dbReference>
<keyword evidence="3" id="KW-1185">Reference proteome</keyword>
<gene>
    <name evidence="2" type="ORF">C7455_106262</name>
</gene>
<dbReference type="Proteomes" id="UP000245708">
    <property type="component" value="Unassembled WGS sequence"/>
</dbReference>
<dbReference type="AlphaFoldDB" id="A0A316GGG5"/>
<dbReference type="OrthoDB" id="9801426at2"/>